<evidence type="ECO:0000313" key="2">
    <source>
        <dbReference type="EMBL" id="RAO24472.1"/>
    </source>
</evidence>
<feature type="domain" description="N-acetyltransferase" evidence="1">
    <location>
        <begin position="8"/>
        <end position="173"/>
    </location>
</feature>
<proteinExistence type="predicted"/>
<dbReference type="EMBL" id="PYAC01000001">
    <property type="protein sequence ID" value="RAO24472.1"/>
    <property type="molecule type" value="Genomic_DNA"/>
</dbReference>
<dbReference type="Proteomes" id="UP000249045">
    <property type="component" value="Unassembled WGS sequence"/>
</dbReference>
<name>A0ABX9D9G6_9ACTN</name>
<evidence type="ECO:0000259" key="1">
    <source>
        <dbReference type="PROSITE" id="PS51186"/>
    </source>
</evidence>
<dbReference type="Gene3D" id="3.40.630.30">
    <property type="match status" value="1"/>
</dbReference>
<dbReference type="InterPro" id="IPR016181">
    <property type="entry name" value="Acyl_CoA_acyltransferase"/>
</dbReference>
<comment type="caution">
    <text evidence="2">The sequence shown here is derived from an EMBL/GenBank/DDBJ whole genome shotgun (WGS) entry which is preliminary data.</text>
</comment>
<dbReference type="SUPFAM" id="SSF55729">
    <property type="entry name" value="Acyl-CoA N-acyltransferases (Nat)"/>
    <property type="match status" value="1"/>
</dbReference>
<dbReference type="PROSITE" id="PS51186">
    <property type="entry name" value="GNAT"/>
    <property type="match status" value="1"/>
</dbReference>
<protein>
    <recommendedName>
        <fullName evidence="1">N-acetyltransferase domain-containing protein</fullName>
    </recommendedName>
</protein>
<sequence length="178" mass="19769">MGLIYTTSHGRDAARFFGPLVDLYECVYAEPPYEEGPDQVARFRDRLPGETDRSGFTLVTVAVDSSLVGAAYGWTMAAGEWWSRADTDPPAEIRAAAKLAVMEWIVHPHRRGEGVGAKLMRRLLADRSELYATLASDPRSRARKVYARNGWRQVGTSVLPWGPPMDLLVLDLGPKPVR</sequence>
<reference evidence="2 3" key="1">
    <citation type="submission" date="2018-03" db="EMBL/GenBank/DDBJ databases">
        <title>Defining the species Micromonospora saelicesensis and Micromonospora noduli under the framework of genomics.</title>
        <authorList>
            <person name="Riesco R."/>
            <person name="Trujillo M.E."/>
        </authorList>
    </citation>
    <scope>NUCLEOTIDE SEQUENCE [LARGE SCALE GENOMIC DNA]</scope>
    <source>
        <strain evidence="2 3">MED15</strain>
    </source>
</reference>
<evidence type="ECO:0000313" key="3">
    <source>
        <dbReference type="Proteomes" id="UP000249045"/>
    </source>
</evidence>
<organism evidence="2 3">
    <name type="scientific">Micromonospora noduli</name>
    <dbReference type="NCBI Taxonomy" id="709876"/>
    <lineage>
        <taxon>Bacteria</taxon>
        <taxon>Bacillati</taxon>
        <taxon>Actinomycetota</taxon>
        <taxon>Actinomycetes</taxon>
        <taxon>Micromonosporales</taxon>
        <taxon>Micromonosporaceae</taxon>
        <taxon>Micromonospora</taxon>
    </lineage>
</organism>
<keyword evidence="3" id="KW-1185">Reference proteome</keyword>
<accession>A0ABX9D9G6</accession>
<gene>
    <name evidence="2" type="ORF">MED15_00230</name>
</gene>
<dbReference type="Pfam" id="PF00583">
    <property type="entry name" value="Acetyltransf_1"/>
    <property type="match status" value="1"/>
</dbReference>
<dbReference type="RefSeq" id="WP_112734593.1">
    <property type="nucleotide sequence ID" value="NZ_PYAC01000001.1"/>
</dbReference>
<dbReference type="InterPro" id="IPR000182">
    <property type="entry name" value="GNAT_dom"/>
</dbReference>